<feature type="compositionally biased region" description="Polar residues" evidence="8">
    <location>
        <begin position="452"/>
        <end position="462"/>
    </location>
</feature>
<dbReference type="GO" id="GO:0106300">
    <property type="term" value="P:protein-DNA covalent cross-linking repair"/>
    <property type="evidence" value="ECO:0007669"/>
    <property type="project" value="InterPro"/>
</dbReference>
<feature type="compositionally biased region" description="Basic and acidic residues" evidence="8">
    <location>
        <begin position="400"/>
        <end position="412"/>
    </location>
</feature>
<evidence type="ECO:0000256" key="5">
    <source>
        <dbReference type="ARBA" id="ARBA00023124"/>
    </source>
</evidence>
<name>A0A6G1H9M3_9PEZI</name>
<dbReference type="GO" id="GO:0008233">
    <property type="term" value="F:peptidase activity"/>
    <property type="evidence" value="ECO:0007669"/>
    <property type="project" value="UniProtKB-KW"/>
</dbReference>
<evidence type="ECO:0000256" key="3">
    <source>
        <dbReference type="ARBA" id="ARBA00022763"/>
    </source>
</evidence>
<evidence type="ECO:0000256" key="7">
    <source>
        <dbReference type="ARBA" id="ARBA00023239"/>
    </source>
</evidence>
<evidence type="ECO:0000313" key="10">
    <source>
        <dbReference type="Proteomes" id="UP000800041"/>
    </source>
</evidence>
<evidence type="ECO:0000256" key="4">
    <source>
        <dbReference type="ARBA" id="ARBA00022801"/>
    </source>
</evidence>
<evidence type="ECO:0000313" key="9">
    <source>
        <dbReference type="EMBL" id="KAF1989754.1"/>
    </source>
</evidence>
<gene>
    <name evidence="9" type="ORF">K402DRAFT_401848</name>
</gene>
<keyword evidence="6" id="KW-0238">DNA-binding</keyword>
<accession>A0A6G1H9M3</accession>
<feature type="compositionally biased region" description="Polar residues" evidence="8">
    <location>
        <begin position="14"/>
        <end position="24"/>
    </location>
</feature>
<dbReference type="GO" id="GO:0006508">
    <property type="term" value="P:proteolysis"/>
    <property type="evidence" value="ECO:0007669"/>
    <property type="project" value="UniProtKB-KW"/>
</dbReference>
<proteinExistence type="inferred from homology"/>
<organism evidence="9 10">
    <name type="scientific">Aulographum hederae CBS 113979</name>
    <dbReference type="NCBI Taxonomy" id="1176131"/>
    <lineage>
        <taxon>Eukaryota</taxon>
        <taxon>Fungi</taxon>
        <taxon>Dikarya</taxon>
        <taxon>Ascomycota</taxon>
        <taxon>Pezizomycotina</taxon>
        <taxon>Dothideomycetes</taxon>
        <taxon>Pleosporomycetidae</taxon>
        <taxon>Aulographales</taxon>
        <taxon>Aulographaceae</taxon>
    </lineage>
</organism>
<dbReference type="Proteomes" id="UP000800041">
    <property type="component" value="Unassembled WGS sequence"/>
</dbReference>
<dbReference type="OrthoDB" id="2111841at2759"/>
<keyword evidence="2" id="KW-0645">Protease</keyword>
<dbReference type="GO" id="GO:0003697">
    <property type="term" value="F:single-stranded DNA binding"/>
    <property type="evidence" value="ECO:0007669"/>
    <property type="project" value="InterPro"/>
</dbReference>
<evidence type="ECO:0000256" key="8">
    <source>
        <dbReference type="SAM" id="MobiDB-lite"/>
    </source>
</evidence>
<dbReference type="EMBL" id="ML977144">
    <property type="protein sequence ID" value="KAF1989754.1"/>
    <property type="molecule type" value="Genomic_DNA"/>
</dbReference>
<feature type="compositionally biased region" description="Basic and acidic residues" evidence="8">
    <location>
        <begin position="349"/>
        <end position="365"/>
    </location>
</feature>
<dbReference type="InterPro" id="IPR036590">
    <property type="entry name" value="SRAP-like"/>
</dbReference>
<dbReference type="Gene3D" id="3.90.1680.10">
    <property type="entry name" value="SOS response associated peptidase-like"/>
    <property type="match status" value="1"/>
</dbReference>
<feature type="region of interest" description="Disordered" evidence="8">
    <location>
        <begin position="1"/>
        <end position="143"/>
    </location>
</feature>
<sequence>MCGRYALALRPSEVRQQLQESHMPSQEAPEDDDVRQSYNFAPGYHGLVYRADMPDHGSGGKNGKESDLRDTGASVDADNHNGAKSENELRDAGESVDADNHNTRARDESELRDAGESADADNNTSAKEKANAGDSTRGDEAPKETIYKLQSMKWGLIPFWTKRNPDYGSMMKTINCRDDSLAQTGGMWASMKQRKRCIIVAQGFFEWLKKNGGKEKIPHFVKRKDGQLMCFAGLWDCVKYEDSEEKHYTYTIITTDSNKQLKFLHDRMPVILDNGSDDLQTWLDPGRSEWSKELQSLLKPYNGELECYPVSKEVGKVGNNSPSFLIPIDSKENKNNIANFFGNQKKQAKSQEVKKEVEEVKKDFISQDGRGPSQDPDEHRETTEQEDPESNAPLPSSPQENKKGVKRERESSALEDEEEDHSSQRKAAKIEPTPRPKKSPVKPSPAEGGKTRSATSNGTVAKSPSKKDDGKNKKITSFFGGK</sequence>
<evidence type="ECO:0000256" key="2">
    <source>
        <dbReference type="ARBA" id="ARBA00022670"/>
    </source>
</evidence>
<dbReference type="PANTHER" id="PTHR13604:SF0">
    <property type="entry name" value="ABASIC SITE PROCESSING PROTEIN HMCES"/>
    <property type="match status" value="1"/>
</dbReference>
<dbReference type="PANTHER" id="PTHR13604">
    <property type="entry name" value="DC12-RELATED"/>
    <property type="match status" value="1"/>
</dbReference>
<dbReference type="SUPFAM" id="SSF143081">
    <property type="entry name" value="BB1717-like"/>
    <property type="match status" value="2"/>
</dbReference>
<keyword evidence="3" id="KW-0227">DNA damage</keyword>
<keyword evidence="5" id="KW-0190">Covalent protein-DNA linkage</keyword>
<keyword evidence="4" id="KW-0378">Hydrolase</keyword>
<reference evidence="9" key="1">
    <citation type="journal article" date="2020" name="Stud. Mycol.">
        <title>101 Dothideomycetes genomes: a test case for predicting lifestyles and emergence of pathogens.</title>
        <authorList>
            <person name="Haridas S."/>
            <person name="Albert R."/>
            <person name="Binder M."/>
            <person name="Bloem J."/>
            <person name="Labutti K."/>
            <person name="Salamov A."/>
            <person name="Andreopoulos B."/>
            <person name="Baker S."/>
            <person name="Barry K."/>
            <person name="Bills G."/>
            <person name="Bluhm B."/>
            <person name="Cannon C."/>
            <person name="Castanera R."/>
            <person name="Culley D."/>
            <person name="Daum C."/>
            <person name="Ezra D."/>
            <person name="Gonzalez J."/>
            <person name="Henrissat B."/>
            <person name="Kuo A."/>
            <person name="Liang C."/>
            <person name="Lipzen A."/>
            <person name="Lutzoni F."/>
            <person name="Magnuson J."/>
            <person name="Mondo S."/>
            <person name="Nolan M."/>
            <person name="Ohm R."/>
            <person name="Pangilinan J."/>
            <person name="Park H.-J."/>
            <person name="Ramirez L."/>
            <person name="Alfaro M."/>
            <person name="Sun H."/>
            <person name="Tritt A."/>
            <person name="Yoshinaga Y."/>
            <person name="Zwiers L.-H."/>
            <person name="Turgeon B."/>
            <person name="Goodwin S."/>
            <person name="Spatafora J."/>
            <person name="Crous P."/>
            <person name="Grigoriev I."/>
        </authorList>
    </citation>
    <scope>NUCLEOTIDE SEQUENCE</scope>
    <source>
        <strain evidence="9">CBS 113979</strain>
    </source>
</reference>
<comment type="similarity">
    <text evidence="1">Belongs to the SOS response-associated peptidase family.</text>
</comment>
<dbReference type="Pfam" id="PF02586">
    <property type="entry name" value="SRAP"/>
    <property type="match status" value="1"/>
</dbReference>
<keyword evidence="7" id="KW-0456">Lyase</keyword>
<protein>
    <submittedName>
        <fullName evidence="9">DUF159-domain-containing protein</fullName>
    </submittedName>
</protein>
<feature type="compositionally biased region" description="Basic and acidic residues" evidence="8">
    <location>
        <begin position="126"/>
        <end position="143"/>
    </location>
</feature>
<evidence type="ECO:0000256" key="1">
    <source>
        <dbReference type="ARBA" id="ARBA00008136"/>
    </source>
</evidence>
<evidence type="ECO:0000256" key="6">
    <source>
        <dbReference type="ARBA" id="ARBA00023125"/>
    </source>
</evidence>
<dbReference type="InterPro" id="IPR003738">
    <property type="entry name" value="SRAP"/>
</dbReference>
<keyword evidence="10" id="KW-1185">Reference proteome</keyword>
<feature type="region of interest" description="Disordered" evidence="8">
    <location>
        <begin position="342"/>
        <end position="482"/>
    </location>
</feature>
<dbReference type="AlphaFoldDB" id="A0A6G1H9M3"/>
<feature type="compositionally biased region" description="Basic and acidic residues" evidence="8">
    <location>
        <begin position="77"/>
        <end position="115"/>
    </location>
</feature>
<dbReference type="GO" id="GO:0016829">
    <property type="term" value="F:lyase activity"/>
    <property type="evidence" value="ECO:0007669"/>
    <property type="project" value="UniProtKB-KW"/>
</dbReference>